<evidence type="ECO:0000313" key="5">
    <source>
        <dbReference type="Proteomes" id="UP000541444"/>
    </source>
</evidence>
<dbReference type="InterPro" id="IPR036291">
    <property type="entry name" value="NAD(P)-bd_dom_sf"/>
</dbReference>
<dbReference type="PANTHER" id="PTHR10366:SF831">
    <property type="entry name" value="NAD-DEPENDENT EPIMERASE_DEHYDRATASE DOMAIN-CONTAINING PROTEIN"/>
    <property type="match status" value="1"/>
</dbReference>
<comment type="caution">
    <text evidence="4">The sequence shown here is derived from an EMBL/GenBank/DDBJ whole genome shotgun (WGS) entry which is preliminary data.</text>
</comment>
<name>A0A7J7P3Z9_9MAGN</name>
<organism evidence="4 5">
    <name type="scientific">Kingdonia uniflora</name>
    <dbReference type="NCBI Taxonomy" id="39325"/>
    <lineage>
        <taxon>Eukaryota</taxon>
        <taxon>Viridiplantae</taxon>
        <taxon>Streptophyta</taxon>
        <taxon>Embryophyta</taxon>
        <taxon>Tracheophyta</taxon>
        <taxon>Spermatophyta</taxon>
        <taxon>Magnoliopsida</taxon>
        <taxon>Ranunculales</taxon>
        <taxon>Circaeasteraceae</taxon>
        <taxon>Kingdonia</taxon>
    </lineage>
</organism>
<feature type="coiled-coil region" evidence="2">
    <location>
        <begin position="41"/>
        <end position="68"/>
    </location>
</feature>
<dbReference type="GO" id="GO:0016616">
    <property type="term" value="F:oxidoreductase activity, acting on the CH-OH group of donors, NAD or NADP as acceptor"/>
    <property type="evidence" value="ECO:0007669"/>
    <property type="project" value="TreeGrafter"/>
</dbReference>
<dbReference type="PANTHER" id="PTHR10366">
    <property type="entry name" value="NAD DEPENDENT EPIMERASE/DEHYDRATASE"/>
    <property type="match status" value="1"/>
</dbReference>
<dbReference type="AlphaFoldDB" id="A0A7J7P3Z9"/>
<keyword evidence="5" id="KW-1185">Reference proteome</keyword>
<dbReference type="FunFam" id="3.40.50.720:FF:000382">
    <property type="entry name" value="NAD(P)-binding Rossmann-fold superfamily protein"/>
    <property type="match status" value="1"/>
</dbReference>
<evidence type="ECO:0000259" key="3">
    <source>
        <dbReference type="Pfam" id="PF01370"/>
    </source>
</evidence>
<dbReference type="OrthoDB" id="2735536at2759"/>
<dbReference type="Pfam" id="PF01370">
    <property type="entry name" value="Epimerase"/>
    <property type="match status" value="1"/>
</dbReference>
<dbReference type="EMBL" id="JACGCM010000287">
    <property type="protein sequence ID" value="KAF6174176.1"/>
    <property type="molecule type" value="Genomic_DNA"/>
</dbReference>
<keyword evidence="2" id="KW-0175">Coiled coil</keyword>
<dbReference type="SUPFAM" id="SSF51735">
    <property type="entry name" value="NAD(P)-binding Rossmann-fold domains"/>
    <property type="match status" value="1"/>
</dbReference>
<protein>
    <recommendedName>
        <fullName evidence="3">NAD-dependent epimerase/dehydratase domain-containing protein</fullName>
    </recommendedName>
</protein>
<accession>A0A7J7P3Z9</accession>
<keyword evidence="1" id="KW-0560">Oxidoreductase</keyword>
<proteinExistence type="predicted"/>
<gene>
    <name evidence="4" type="ORF">GIB67_033708</name>
</gene>
<sequence length="329" mass="36751">MEKERVCVTGAGGYQASWVVKLLLSKGYIVHGTVRQPSDEKNAHLNNLENATENLQLFKADLLDYEGLCAAIAGCTGVFHVASPVIPYKVENPQVQLLEPAVTGTLNVLKASVEAKVKKVIVVSSIAAVQHNPNWPKDKVMDESCWSDKEHCKKIESWYSISKTEAETQAFEFAKKSNLDIVTVCPSIIVGPMLQPTMNASSQFIPFIMKGGYQNISNELRMFVDVRDVAEALLLVYLKPEAEGRYICLSHTVKTQEFQDKLMSLYPNYKYGNTFKAPDEDCLLSSEKLQKLGWKFRSFEETLVDAVQSYQKKGILETLQVKVSSGKIN</sequence>
<reference evidence="4 5" key="1">
    <citation type="journal article" date="2020" name="IScience">
        <title>Genome Sequencing of the Endangered Kingdonia uniflora (Circaeasteraceae, Ranunculales) Reveals Potential Mechanisms of Evolutionary Specialization.</title>
        <authorList>
            <person name="Sun Y."/>
            <person name="Deng T."/>
            <person name="Zhang A."/>
            <person name="Moore M.J."/>
            <person name="Landis J.B."/>
            <person name="Lin N."/>
            <person name="Zhang H."/>
            <person name="Zhang X."/>
            <person name="Huang J."/>
            <person name="Zhang X."/>
            <person name="Sun H."/>
            <person name="Wang H."/>
        </authorList>
    </citation>
    <scope>NUCLEOTIDE SEQUENCE [LARGE SCALE GENOMIC DNA]</scope>
    <source>
        <strain evidence="4">TB1705</strain>
        <tissue evidence="4">Leaf</tissue>
    </source>
</reference>
<feature type="domain" description="NAD-dependent epimerase/dehydratase" evidence="3">
    <location>
        <begin position="6"/>
        <end position="243"/>
    </location>
</feature>
<dbReference type="InterPro" id="IPR001509">
    <property type="entry name" value="Epimerase_deHydtase"/>
</dbReference>
<dbReference type="Gene3D" id="3.40.50.720">
    <property type="entry name" value="NAD(P)-binding Rossmann-like Domain"/>
    <property type="match status" value="1"/>
</dbReference>
<evidence type="ECO:0000256" key="1">
    <source>
        <dbReference type="ARBA" id="ARBA00023002"/>
    </source>
</evidence>
<dbReference type="CDD" id="cd08958">
    <property type="entry name" value="FR_SDR_e"/>
    <property type="match status" value="1"/>
</dbReference>
<evidence type="ECO:0000313" key="4">
    <source>
        <dbReference type="EMBL" id="KAF6174176.1"/>
    </source>
</evidence>
<dbReference type="Proteomes" id="UP000541444">
    <property type="component" value="Unassembled WGS sequence"/>
</dbReference>
<evidence type="ECO:0000256" key="2">
    <source>
        <dbReference type="SAM" id="Coils"/>
    </source>
</evidence>
<dbReference type="InterPro" id="IPR050425">
    <property type="entry name" value="NAD(P)_dehydrat-like"/>
</dbReference>